<dbReference type="RefSeq" id="WP_043858078.1">
    <property type="nucleotide sequence ID" value="NZ_CP035390.1"/>
</dbReference>
<feature type="chain" id="PRO_5039360807" evidence="1">
    <location>
        <begin position="25"/>
        <end position="168"/>
    </location>
</feature>
<protein>
    <submittedName>
        <fullName evidence="2">Uncharacterized protein</fullName>
    </submittedName>
</protein>
<gene>
    <name evidence="2" type="ORF">SC09_Contig25orf00596</name>
</gene>
<dbReference type="AlphaFoldDB" id="A0A0D1L4U8"/>
<proteinExistence type="predicted"/>
<dbReference type="Proteomes" id="UP000032247">
    <property type="component" value="Unassembled WGS sequence"/>
</dbReference>
<sequence>MKTHIAWASACLLLILLTGFFTNGQQTYKIEKLKDKNEVLTEKIKQLNHVESTSSASENKAFFEAFFNYSDIDKRYETVKKYTTGKGFDYAFPSRSDQKHTVSVQSDLISLESYSKPLDESHELFLNIVEVATTANSVTTNQVLIVQTTMKKEKGGWLVDNVQVKGNG</sequence>
<feature type="signal peptide" evidence="1">
    <location>
        <begin position="1"/>
        <end position="24"/>
    </location>
</feature>
<dbReference type="EMBL" id="JXBC01000004">
    <property type="protein sequence ID" value="KIU10761.1"/>
    <property type="molecule type" value="Genomic_DNA"/>
</dbReference>
<keyword evidence="1" id="KW-0732">Signal</keyword>
<evidence type="ECO:0000313" key="2">
    <source>
        <dbReference type="EMBL" id="KIU10761.1"/>
    </source>
</evidence>
<comment type="caution">
    <text evidence="2">The sequence shown here is derived from an EMBL/GenBank/DDBJ whole genome shotgun (WGS) entry which is preliminary data.</text>
</comment>
<evidence type="ECO:0000313" key="3">
    <source>
        <dbReference type="Proteomes" id="UP000032247"/>
    </source>
</evidence>
<reference evidence="2 3" key="1">
    <citation type="submission" date="2014-12" db="EMBL/GenBank/DDBJ databases">
        <title>Comparative genome analysis of Bacillus coagulans HM-08, Clostridium butyricum HM-68, Bacillus subtilis HM-66 and Bacillus licheniformis BL-09.</title>
        <authorList>
            <person name="Zhang H."/>
        </authorList>
    </citation>
    <scope>NUCLEOTIDE SEQUENCE [LARGE SCALE GENOMIC DNA]</scope>
    <source>
        <strain evidence="2 3">HM-66</strain>
    </source>
</reference>
<name>A0A0D1L4U8_BACIU</name>
<dbReference type="PATRIC" id="fig|1423.173.peg.2871"/>
<organism evidence="2 3">
    <name type="scientific">Bacillus subtilis</name>
    <dbReference type="NCBI Taxonomy" id="1423"/>
    <lineage>
        <taxon>Bacteria</taxon>
        <taxon>Bacillati</taxon>
        <taxon>Bacillota</taxon>
        <taxon>Bacilli</taxon>
        <taxon>Bacillales</taxon>
        <taxon>Bacillaceae</taxon>
        <taxon>Bacillus</taxon>
    </lineage>
</organism>
<accession>A0A0D1L4U8</accession>
<evidence type="ECO:0000256" key="1">
    <source>
        <dbReference type="SAM" id="SignalP"/>
    </source>
</evidence>